<reference evidence="1 2" key="1">
    <citation type="submission" date="2016-10" db="EMBL/GenBank/DDBJ databases">
        <authorList>
            <person name="de Groot N.N."/>
        </authorList>
    </citation>
    <scope>NUCLEOTIDE SEQUENCE [LARGE SCALE GENOMIC DNA]</scope>
    <source>
        <strain evidence="1 2">DSM 29619</strain>
    </source>
</reference>
<dbReference type="Proteomes" id="UP000231644">
    <property type="component" value="Unassembled WGS sequence"/>
</dbReference>
<evidence type="ECO:0008006" key="3">
    <source>
        <dbReference type="Google" id="ProtNLM"/>
    </source>
</evidence>
<dbReference type="Pfam" id="PF04325">
    <property type="entry name" value="DUF465"/>
    <property type="match status" value="1"/>
</dbReference>
<accession>A0A1I1NH58</accession>
<dbReference type="EMBL" id="FOLX01000001">
    <property type="protein sequence ID" value="SFC96766.1"/>
    <property type="molecule type" value="Genomic_DNA"/>
</dbReference>
<dbReference type="OrthoDB" id="1263265at2"/>
<organism evidence="1 2">
    <name type="scientific">Pseudooceanicola nitratireducens</name>
    <dbReference type="NCBI Taxonomy" id="517719"/>
    <lineage>
        <taxon>Bacteria</taxon>
        <taxon>Pseudomonadati</taxon>
        <taxon>Pseudomonadota</taxon>
        <taxon>Alphaproteobacteria</taxon>
        <taxon>Rhodobacterales</taxon>
        <taxon>Paracoccaceae</taxon>
        <taxon>Pseudooceanicola</taxon>
    </lineage>
</organism>
<evidence type="ECO:0000313" key="2">
    <source>
        <dbReference type="Proteomes" id="UP000231644"/>
    </source>
</evidence>
<evidence type="ECO:0000313" key="1">
    <source>
        <dbReference type="EMBL" id="SFC96766.1"/>
    </source>
</evidence>
<dbReference type="InterPro" id="IPR038444">
    <property type="entry name" value="DUF465_sf"/>
</dbReference>
<dbReference type="Gene3D" id="6.10.280.50">
    <property type="match status" value="1"/>
</dbReference>
<dbReference type="STRING" id="517719.SAMN05421762_2963"/>
<protein>
    <recommendedName>
        <fullName evidence="3">DUF465 domain-containing protein</fullName>
    </recommendedName>
</protein>
<proteinExistence type="predicted"/>
<sequence length="83" mass="9532">MSNTPHELHDDFPEHAEAISVLKQVDAHFARMAEEYHALNRQIHRAETNVEPMEDLAMIELRKERGALKDKLYAVLKAPQPTS</sequence>
<dbReference type="InterPro" id="IPR007420">
    <property type="entry name" value="DUF465"/>
</dbReference>
<keyword evidence="2" id="KW-1185">Reference proteome</keyword>
<dbReference type="AlphaFoldDB" id="A0A1I1NH58"/>
<name>A0A1I1NH58_9RHOB</name>
<gene>
    <name evidence="1" type="ORF">SAMN05421762_2963</name>
</gene>
<dbReference type="RefSeq" id="WP_093446429.1">
    <property type="nucleotide sequence ID" value="NZ_BAABWI010000002.1"/>
</dbReference>